<name>A0ACB8Y1Q0_ARCLA</name>
<reference evidence="1 2" key="2">
    <citation type="journal article" date="2022" name="Mol. Ecol. Resour.">
        <title>The genomes of chicory, endive, great burdock and yacon provide insights into Asteraceae paleo-polyploidization history and plant inulin production.</title>
        <authorList>
            <person name="Fan W."/>
            <person name="Wang S."/>
            <person name="Wang H."/>
            <person name="Wang A."/>
            <person name="Jiang F."/>
            <person name="Liu H."/>
            <person name="Zhao H."/>
            <person name="Xu D."/>
            <person name="Zhang Y."/>
        </authorList>
    </citation>
    <scope>NUCLEOTIDE SEQUENCE [LARGE SCALE GENOMIC DNA]</scope>
    <source>
        <strain evidence="2">cv. Niubang</strain>
    </source>
</reference>
<reference evidence="2" key="1">
    <citation type="journal article" date="2022" name="Mol. Ecol. Resour.">
        <title>The genomes of chicory, endive, great burdock and yacon provide insights into Asteraceae palaeo-polyploidization history and plant inulin production.</title>
        <authorList>
            <person name="Fan W."/>
            <person name="Wang S."/>
            <person name="Wang H."/>
            <person name="Wang A."/>
            <person name="Jiang F."/>
            <person name="Liu H."/>
            <person name="Zhao H."/>
            <person name="Xu D."/>
            <person name="Zhang Y."/>
        </authorList>
    </citation>
    <scope>NUCLEOTIDE SEQUENCE [LARGE SCALE GENOMIC DNA]</scope>
    <source>
        <strain evidence="2">cv. Niubang</strain>
    </source>
</reference>
<gene>
    <name evidence="1" type="ORF">L6452_37007</name>
</gene>
<accession>A0ACB8Y1Q0</accession>
<dbReference type="EMBL" id="CM042060">
    <property type="protein sequence ID" value="KAI3677739.1"/>
    <property type="molecule type" value="Genomic_DNA"/>
</dbReference>
<keyword evidence="2" id="KW-1185">Reference proteome</keyword>
<sequence>MTSIIITPAPINGHAMRSTCNPKGDGEKELNPIISGAPRRNGSRLWTTGKRNKKSDAAGVPLQGYSSPHPDVDSRTYKLQDQIFEETGCQYNDDDEYHPEGQPGHPRWLAVRICHCGNPNMRPDGSNGGESG</sequence>
<evidence type="ECO:0000313" key="1">
    <source>
        <dbReference type="EMBL" id="KAI3677739.1"/>
    </source>
</evidence>
<comment type="caution">
    <text evidence="1">The sequence shown here is derived from an EMBL/GenBank/DDBJ whole genome shotgun (WGS) entry which is preliminary data.</text>
</comment>
<dbReference type="Proteomes" id="UP001055879">
    <property type="component" value="Linkage Group LG14"/>
</dbReference>
<proteinExistence type="predicted"/>
<evidence type="ECO:0000313" key="2">
    <source>
        <dbReference type="Proteomes" id="UP001055879"/>
    </source>
</evidence>
<organism evidence="1 2">
    <name type="scientific">Arctium lappa</name>
    <name type="common">Greater burdock</name>
    <name type="synonym">Lappa major</name>
    <dbReference type="NCBI Taxonomy" id="4217"/>
    <lineage>
        <taxon>Eukaryota</taxon>
        <taxon>Viridiplantae</taxon>
        <taxon>Streptophyta</taxon>
        <taxon>Embryophyta</taxon>
        <taxon>Tracheophyta</taxon>
        <taxon>Spermatophyta</taxon>
        <taxon>Magnoliopsida</taxon>
        <taxon>eudicotyledons</taxon>
        <taxon>Gunneridae</taxon>
        <taxon>Pentapetalae</taxon>
        <taxon>asterids</taxon>
        <taxon>campanulids</taxon>
        <taxon>Asterales</taxon>
        <taxon>Asteraceae</taxon>
        <taxon>Carduoideae</taxon>
        <taxon>Cardueae</taxon>
        <taxon>Arctiinae</taxon>
        <taxon>Arctium</taxon>
    </lineage>
</organism>
<protein>
    <submittedName>
        <fullName evidence="1">Uncharacterized protein</fullName>
    </submittedName>
</protein>